<keyword evidence="1" id="KW-0732">Signal</keyword>
<organism evidence="2 3">
    <name type="scientific">Bursaphelenchus okinawaensis</name>
    <dbReference type="NCBI Taxonomy" id="465554"/>
    <lineage>
        <taxon>Eukaryota</taxon>
        <taxon>Metazoa</taxon>
        <taxon>Ecdysozoa</taxon>
        <taxon>Nematoda</taxon>
        <taxon>Chromadorea</taxon>
        <taxon>Rhabditida</taxon>
        <taxon>Tylenchina</taxon>
        <taxon>Tylenchomorpha</taxon>
        <taxon>Aphelenchoidea</taxon>
        <taxon>Aphelenchoididae</taxon>
        <taxon>Bursaphelenchus</taxon>
    </lineage>
</organism>
<feature type="chain" id="PRO_5036408560" evidence="1">
    <location>
        <begin position="19"/>
        <end position="116"/>
    </location>
</feature>
<dbReference type="OrthoDB" id="10466826at2759"/>
<accession>A0A811LNZ0</accession>
<dbReference type="Proteomes" id="UP000614601">
    <property type="component" value="Unassembled WGS sequence"/>
</dbReference>
<evidence type="ECO:0000313" key="3">
    <source>
        <dbReference type="Proteomes" id="UP000614601"/>
    </source>
</evidence>
<gene>
    <name evidence="2" type="ORF">BOKJ2_LOCUS13535</name>
</gene>
<sequence>MRWPILLLFSLVLGLVAAQKNKTECFRCQDGARCTSACLGNYCLKTVHLQTGQVKRDCIDHLSVDIQMGTCKTVTSEVGSQDELICVCDSHRCNSSNGFKMTYLSFLLLIFTYLMC</sequence>
<evidence type="ECO:0000256" key="1">
    <source>
        <dbReference type="SAM" id="SignalP"/>
    </source>
</evidence>
<keyword evidence="3" id="KW-1185">Reference proteome</keyword>
<dbReference type="Proteomes" id="UP000783686">
    <property type="component" value="Unassembled WGS sequence"/>
</dbReference>
<comment type="caution">
    <text evidence="2">The sequence shown here is derived from an EMBL/GenBank/DDBJ whole genome shotgun (WGS) entry which is preliminary data.</text>
</comment>
<name>A0A811LNZ0_9BILA</name>
<feature type="signal peptide" evidence="1">
    <location>
        <begin position="1"/>
        <end position="18"/>
    </location>
</feature>
<evidence type="ECO:0000313" key="2">
    <source>
        <dbReference type="EMBL" id="CAD5229476.1"/>
    </source>
</evidence>
<dbReference type="EMBL" id="CAJFCW020000006">
    <property type="protein sequence ID" value="CAG9126739.1"/>
    <property type="molecule type" value="Genomic_DNA"/>
</dbReference>
<reference evidence="2" key="1">
    <citation type="submission" date="2020-09" db="EMBL/GenBank/DDBJ databases">
        <authorList>
            <person name="Kikuchi T."/>
        </authorList>
    </citation>
    <scope>NUCLEOTIDE SEQUENCE</scope>
    <source>
        <strain evidence="2">SH1</strain>
    </source>
</reference>
<dbReference type="EMBL" id="CAJFDH010000006">
    <property type="protein sequence ID" value="CAD5229476.1"/>
    <property type="molecule type" value="Genomic_DNA"/>
</dbReference>
<protein>
    <submittedName>
        <fullName evidence="2">Uncharacterized protein</fullName>
    </submittedName>
</protein>
<dbReference type="AlphaFoldDB" id="A0A811LNZ0"/>
<proteinExistence type="predicted"/>